<dbReference type="InterPro" id="IPR026467">
    <property type="entry name" value="Ser/Gly_Cys_C_dom"/>
</dbReference>
<dbReference type="NCBIfam" id="TIGR04222">
    <property type="entry name" value="near_uncomplex"/>
    <property type="match status" value="1"/>
</dbReference>
<accession>A0ABN2KNR5</accession>
<feature type="transmembrane region" description="Helical" evidence="1">
    <location>
        <begin position="27"/>
        <end position="45"/>
    </location>
</feature>
<name>A0ABN2KNR5_9ACTN</name>
<protein>
    <submittedName>
        <fullName evidence="2">TIGR04222 domain-containing membrane protein</fullName>
    </submittedName>
</protein>
<reference evidence="2 3" key="1">
    <citation type="journal article" date="2019" name="Int. J. Syst. Evol. Microbiol.">
        <title>The Global Catalogue of Microorganisms (GCM) 10K type strain sequencing project: providing services to taxonomists for standard genome sequencing and annotation.</title>
        <authorList>
            <consortium name="The Broad Institute Genomics Platform"/>
            <consortium name="The Broad Institute Genome Sequencing Center for Infectious Disease"/>
            <person name="Wu L."/>
            <person name="Ma J."/>
        </authorList>
    </citation>
    <scope>NUCLEOTIDE SEQUENCE [LARGE SCALE GENOMIC DNA]</scope>
    <source>
        <strain evidence="2 3">JCM 13249</strain>
    </source>
</reference>
<evidence type="ECO:0000313" key="2">
    <source>
        <dbReference type="EMBL" id="GAA1760760.1"/>
    </source>
</evidence>
<evidence type="ECO:0000256" key="1">
    <source>
        <dbReference type="SAM" id="Phobius"/>
    </source>
</evidence>
<dbReference type="Proteomes" id="UP001500655">
    <property type="component" value="Unassembled WGS sequence"/>
</dbReference>
<gene>
    <name evidence="2" type="ORF">GCM10009681_34960</name>
</gene>
<dbReference type="RefSeq" id="WP_344082845.1">
    <property type="nucleotide sequence ID" value="NZ_BAAALS010000016.1"/>
</dbReference>
<keyword evidence="1" id="KW-0812">Transmembrane</keyword>
<keyword evidence="3" id="KW-1185">Reference proteome</keyword>
<dbReference type="EMBL" id="BAAALS010000016">
    <property type="protein sequence ID" value="GAA1760760.1"/>
    <property type="molecule type" value="Genomic_DNA"/>
</dbReference>
<feature type="transmembrane region" description="Helical" evidence="1">
    <location>
        <begin position="155"/>
        <end position="177"/>
    </location>
</feature>
<sequence>MATTLHVPVIAAPGDTWGISGPDFLKFYAIAAGVLVVGTLVYRLANRVSGGSDRLATPVEVAYLRGGAPLAVTAAMAALRAAGAIGSAAGGVLTTTGPYPSDGSRLDWAVYDAASRQVRQRDLLTDSGVTRALDEVREGLDQAGWRRSEADRARLRMGGILTLLLAGLGVARIIAGVRNDRPVGYLILLTAGLVVVGIILVATVWERTASGNRAIAKATSRNRHLSPSQQPSWTTYGAAGAAMGVALFGASALWAADPAFAQEAEIQRELGTAGSSTAGTSGCGGGSTAGADGCGGGGGGCGGGGCGG</sequence>
<organism evidence="2 3">
    <name type="scientific">Luedemannella helvata</name>
    <dbReference type="NCBI Taxonomy" id="349315"/>
    <lineage>
        <taxon>Bacteria</taxon>
        <taxon>Bacillati</taxon>
        <taxon>Actinomycetota</taxon>
        <taxon>Actinomycetes</taxon>
        <taxon>Micromonosporales</taxon>
        <taxon>Micromonosporaceae</taxon>
        <taxon>Luedemannella</taxon>
    </lineage>
</organism>
<feature type="transmembrane region" description="Helical" evidence="1">
    <location>
        <begin position="183"/>
        <end position="205"/>
    </location>
</feature>
<keyword evidence="1" id="KW-1133">Transmembrane helix</keyword>
<comment type="caution">
    <text evidence="2">The sequence shown here is derived from an EMBL/GenBank/DDBJ whole genome shotgun (WGS) entry which is preliminary data.</text>
</comment>
<keyword evidence="1" id="KW-0472">Membrane</keyword>
<proteinExistence type="predicted"/>
<evidence type="ECO:0000313" key="3">
    <source>
        <dbReference type="Proteomes" id="UP001500655"/>
    </source>
</evidence>